<dbReference type="EMBL" id="LTBA01000041">
    <property type="protein sequence ID" value="KYH32048.1"/>
    <property type="molecule type" value="Genomic_DNA"/>
</dbReference>
<keyword evidence="6" id="KW-0808">Transferase</keyword>
<dbReference type="RefSeq" id="WP_066826770.1">
    <property type="nucleotide sequence ID" value="NZ_LTBA01000041.1"/>
</dbReference>
<comment type="subcellular location">
    <subcellularLocation>
        <location evidence="1 6">Cell membrane</location>
        <topology evidence="1 6">Multi-pass membrane protein</topology>
    </subcellularLocation>
</comment>
<keyword evidence="8" id="KW-1185">Reference proteome</keyword>
<evidence type="ECO:0000256" key="1">
    <source>
        <dbReference type="ARBA" id="ARBA00004651"/>
    </source>
</evidence>
<dbReference type="STRING" id="1121338.CLTEP_22930"/>
<keyword evidence="6" id="KW-0443">Lipid metabolism</keyword>
<keyword evidence="6" id="KW-0046">Antibiotic resistance</keyword>
<dbReference type="NCBIfam" id="TIGR00374">
    <property type="entry name" value="flippase-like domain"/>
    <property type="match status" value="1"/>
</dbReference>
<feature type="transmembrane region" description="Helical" evidence="6">
    <location>
        <begin position="7"/>
        <end position="28"/>
    </location>
</feature>
<feature type="transmembrane region" description="Helical" evidence="6">
    <location>
        <begin position="115"/>
        <end position="140"/>
    </location>
</feature>
<feature type="transmembrane region" description="Helical" evidence="6">
    <location>
        <begin position="152"/>
        <end position="173"/>
    </location>
</feature>
<dbReference type="PANTHER" id="PTHR37693:SF1">
    <property type="entry name" value="INTEGRAL MEMBRANE PROTEIN"/>
    <property type="match status" value="1"/>
</dbReference>
<evidence type="ECO:0000313" key="8">
    <source>
        <dbReference type="Proteomes" id="UP000075531"/>
    </source>
</evidence>
<evidence type="ECO:0000256" key="5">
    <source>
        <dbReference type="ARBA" id="ARBA00023136"/>
    </source>
</evidence>
<evidence type="ECO:0000256" key="6">
    <source>
        <dbReference type="RuleBase" id="RU363042"/>
    </source>
</evidence>
<name>A0A151AWN4_9CLOT</name>
<dbReference type="GO" id="GO:0006629">
    <property type="term" value="P:lipid metabolic process"/>
    <property type="evidence" value="ECO:0007669"/>
    <property type="project" value="UniProtKB-KW"/>
</dbReference>
<evidence type="ECO:0000256" key="2">
    <source>
        <dbReference type="ARBA" id="ARBA00022475"/>
    </source>
</evidence>
<dbReference type="Proteomes" id="UP000075531">
    <property type="component" value="Unassembled WGS sequence"/>
</dbReference>
<keyword evidence="4 6" id="KW-1133">Transmembrane helix</keyword>
<reference evidence="7 8" key="1">
    <citation type="submission" date="2016-02" db="EMBL/GenBank/DDBJ databases">
        <title>Genome sequence of Clostridium tepidiprofundi DSM 19306.</title>
        <authorList>
            <person name="Poehlein A."/>
            <person name="Daniel R."/>
        </authorList>
    </citation>
    <scope>NUCLEOTIDE SEQUENCE [LARGE SCALE GENOMIC DNA]</scope>
    <source>
        <strain evidence="7 8">DSM 19306</strain>
    </source>
</reference>
<comment type="catalytic activity">
    <reaction evidence="6">
        <text>L-lysyl-tRNA(Lys) + a 1,2-diacyl-sn-glycero-3-phospho-(1'-sn-glycerol) = a 1,2-diacyl-sn-glycero-3-phospho-1'-(3'-O-L-lysyl)-sn-glycerol + tRNA(Lys)</text>
        <dbReference type="Rhea" id="RHEA:10668"/>
        <dbReference type="Rhea" id="RHEA-COMP:9696"/>
        <dbReference type="Rhea" id="RHEA-COMP:9697"/>
        <dbReference type="ChEBI" id="CHEBI:64716"/>
        <dbReference type="ChEBI" id="CHEBI:75792"/>
        <dbReference type="ChEBI" id="CHEBI:78442"/>
        <dbReference type="ChEBI" id="CHEBI:78529"/>
        <dbReference type="EC" id="2.3.2.3"/>
    </reaction>
</comment>
<dbReference type="GO" id="GO:0050071">
    <property type="term" value="F:phosphatidylglycerol lysyltransferase activity"/>
    <property type="evidence" value="ECO:0007669"/>
    <property type="project" value="UniProtKB-EC"/>
</dbReference>
<dbReference type="GO" id="GO:0046677">
    <property type="term" value="P:response to antibiotic"/>
    <property type="evidence" value="ECO:0007669"/>
    <property type="project" value="UniProtKB-KW"/>
</dbReference>
<feature type="transmembrane region" description="Helical" evidence="6">
    <location>
        <begin position="232"/>
        <end position="250"/>
    </location>
</feature>
<keyword evidence="2" id="KW-1003">Cell membrane</keyword>
<keyword evidence="5 6" id="KW-0472">Membrane</keyword>
<dbReference type="EC" id="2.3.2.3" evidence="6"/>
<protein>
    <recommendedName>
        <fullName evidence="6">Phosphatidylglycerol lysyltransferase</fullName>
        <ecNumber evidence="6">2.3.2.3</ecNumber>
    </recommendedName>
    <alternativeName>
        <fullName evidence="6">Lysylphosphatidylglycerol synthase</fullName>
    </alternativeName>
</protein>
<dbReference type="GO" id="GO:0005886">
    <property type="term" value="C:plasma membrane"/>
    <property type="evidence" value="ECO:0007669"/>
    <property type="project" value="UniProtKB-SubCell"/>
</dbReference>
<feature type="transmembrane region" description="Helical" evidence="6">
    <location>
        <begin position="40"/>
        <end position="56"/>
    </location>
</feature>
<keyword evidence="3 6" id="KW-0812">Transmembrane</keyword>
<evidence type="ECO:0000313" key="7">
    <source>
        <dbReference type="EMBL" id="KYH32048.1"/>
    </source>
</evidence>
<dbReference type="PANTHER" id="PTHR37693">
    <property type="entry name" value="PHOSPHATIDYLGLYCEROL LYSYLTRANSFERASE"/>
    <property type="match status" value="1"/>
</dbReference>
<comment type="similarity">
    <text evidence="6">Belongs to the LPG synthase family.</text>
</comment>
<dbReference type="OrthoDB" id="9810654at2"/>
<dbReference type="InterPro" id="IPR022791">
    <property type="entry name" value="L-PG_synthase/AglD"/>
</dbReference>
<dbReference type="PATRIC" id="fig|1121338.3.peg.2366"/>
<gene>
    <name evidence="6" type="primary">mprF</name>
    <name evidence="7" type="ORF">CLTEP_22930</name>
</gene>
<comment type="caution">
    <text evidence="7">The sequence shown here is derived from an EMBL/GenBank/DDBJ whole genome shotgun (WGS) entry which is preliminary data.</text>
</comment>
<organism evidence="7 8">
    <name type="scientific">Clostridium tepidiprofundi DSM 19306</name>
    <dbReference type="NCBI Taxonomy" id="1121338"/>
    <lineage>
        <taxon>Bacteria</taxon>
        <taxon>Bacillati</taxon>
        <taxon>Bacillota</taxon>
        <taxon>Clostridia</taxon>
        <taxon>Eubacteriales</taxon>
        <taxon>Clostridiaceae</taxon>
        <taxon>Clostridium</taxon>
    </lineage>
</organism>
<comment type="function">
    <text evidence="6">Catalyzes the transfer of a lysyl group from L-lysyl-tRNA(Lys) to membrane-bound phosphatidylglycerol (PG), which produces lysylphosphatidylglycerol (LPG), a major component of the bacterial membrane with a positive net charge. LPG synthesis contributes to bacterial virulence as it is involved in the resistance mechanism against cationic antimicrobial peptides (CAMP) produces by the host's immune system (defensins, cathelicidins) and by the competing microorganisms.</text>
</comment>
<feature type="transmembrane region" description="Helical" evidence="6">
    <location>
        <begin position="303"/>
        <end position="329"/>
    </location>
</feature>
<feature type="transmembrane region" description="Helical" evidence="6">
    <location>
        <begin position="77"/>
        <end position="95"/>
    </location>
</feature>
<dbReference type="Pfam" id="PF03706">
    <property type="entry name" value="LPG_synthase_TM"/>
    <property type="match status" value="1"/>
</dbReference>
<dbReference type="AlphaFoldDB" id="A0A151AWN4"/>
<sequence length="340" mass="38513">MNKTKFNLIVGLSSGIIFVVLIILTHGWTDLIHQLSHLNLVWIILGFSLMVLYWIFESKTLHVIIASLNGKYKFTSAFKVTMMGQFFNSITPFATGGQPAQLYGLTKEGIETGTAGSILMIKFIIYQSTLTIYSLVLILWKTPFFTQRMSHLFYLILLGFTVNTSVIVFLIVFSSHRGLTHKFVSILSKILIKLNIVKDIEKFKKSIDDNLEQFHEDILIIKDNKMLMLKSAIFTTLQLTAFFTIPYCIYRSFGMNAVKISNMIAANSFVIMLTSFVPLPGAVGGAEGGFYMFFSLFFSKKNIMSAILLWRLLTFYSCIIFGSFAVMNLSSSEKLLEKKN</sequence>
<accession>A0A151AWN4</accession>
<proteinExistence type="inferred from homology"/>
<evidence type="ECO:0000256" key="4">
    <source>
        <dbReference type="ARBA" id="ARBA00022989"/>
    </source>
</evidence>
<evidence type="ECO:0000256" key="3">
    <source>
        <dbReference type="ARBA" id="ARBA00022692"/>
    </source>
</evidence>